<sequence length="113" mass="12893">MFVRFIAACHRADDCPAMNMKTVVCHVPFFVYFSFLSFREGTTNSVRVTVFRVAFIERQYSLPSLSEGCDSVFCTVFRVALNEIKSADTCLLTLCRRRRRVRTAHLALPGVAF</sequence>
<evidence type="ECO:0000313" key="2">
    <source>
        <dbReference type="Proteomes" id="UP000626109"/>
    </source>
</evidence>
<dbReference type="AlphaFoldDB" id="A0A813LPR9"/>
<organism evidence="1 2">
    <name type="scientific">Polarella glacialis</name>
    <name type="common">Dinoflagellate</name>
    <dbReference type="NCBI Taxonomy" id="89957"/>
    <lineage>
        <taxon>Eukaryota</taxon>
        <taxon>Sar</taxon>
        <taxon>Alveolata</taxon>
        <taxon>Dinophyceae</taxon>
        <taxon>Suessiales</taxon>
        <taxon>Suessiaceae</taxon>
        <taxon>Polarella</taxon>
    </lineage>
</organism>
<dbReference type="EMBL" id="CAJNNW010036519">
    <property type="protein sequence ID" value="CAE8735162.1"/>
    <property type="molecule type" value="Genomic_DNA"/>
</dbReference>
<comment type="caution">
    <text evidence="1">The sequence shown here is derived from an EMBL/GenBank/DDBJ whole genome shotgun (WGS) entry which is preliminary data.</text>
</comment>
<protein>
    <submittedName>
        <fullName evidence="1">Uncharacterized protein</fullName>
    </submittedName>
</protein>
<name>A0A813LPR9_POLGL</name>
<evidence type="ECO:0000313" key="1">
    <source>
        <dbReference type="EMBL" id="CAE8735162.1"/>
    </source>
</evidence>
<accession>A0A813LPR9</accession>
<dbReference type="Proteomes" id="UP000626109">
    <property type="component" value="Unassembled WGS sequence"/>
</dbReference>
<reference evidence="1" key="1">
    <citation type="submission" date="2021-02" db="EMBL/GenBank/DDBJ databases">
        <authorList>
            <person name="Dougan E. K."/>
            <person name="Rhodes N."/>
            <person name="Thang M."/>
            <person name="Chan C."/>
        </authorList>
    </citation>
    <scope>NUCLEOTIDE SEQUENCE</scope>
</reference>
<proteinExistence type="predicted"/>
<gene>
    <name evidence="1" type="ORF">PGLA2088_LOCUS47688</name>
</gene>